<dbReference type="GO" id="GO:0005743">
    <property type="term" value="C:mitochondrial inner membrane"/>
    <property type="evidence" value="ECO:0007669"/>
    <property type="project" value="UniProtKB-SubCell"/>
</dbReference>
<evidence type="ECO:0000256" key="4">
    <source>
        <dbReference type="ARBA" id="ARBA00022448"/>
    </source>
</evidence>
<evidence type="ECO:0000256" key="3">
    <source>
        <dbReference type="ARBA" id="ARBA00008939"/>
    </source>
</evidence>
<evidence type="ECO:0000256" key="1">
    <source>
        <dbReference type="ARBA" id="ARBA00003195"/>
    </source>
</evidence>
<protein>
    <recommendedName>
        <fullName evidence="10">Ribosomal protein/NADH dehydrogenase domain-containing protein</fullName>
    </recommendedName>
</protein>
<dbReference type="Proteomes" id="UP000008021">
    <property type="component" value="Chromosome 4"/>
</dbReference>
<dbReference type="PANTHER" id="PTHR12878">
    <property type="entry name" value="NADH-UBIQUINONE OXIDOREDUCTASE B8 SUBUNIT"/>
    <property type="match status" value="1"/>
</dbReference>
<evidence type="ECO:0000256" key="2">
    <source>
        <dbReference type="ARBA" id="ARBA00004443"/>
    </source>
</evidence>
<evidence type="ECO:0000313" key="11">
    <source>
        <dbReference type="EnsemblPlants" id="OMERI04G06340.1"/>
    </source>
</evidence>
<dbReference type="InterPro" id="IPR007741">
    <property type="entry name" value="Ribosomal_mL43/mS25/NADH_DH"/>
</dbReference>
<dbReference type="PANTHER" id="PTHR12878:SF0">
    <property type="entry name" value="NADH DEHYDROGENASE [UBIQUINONE] 1 ALPHA SUBCOMPLEX SUBUNIT 2"/>
    <property type="match status" value="1"/>
</dbReference>
<dbReference type="STRING" id="40149.A0A0E0DCA3"/>
<evidence type="ECO:0000256" key="6">
    <source>
        <dbReference type="ARBA" id="ARBA00022792"/>
    </source>
</evidence>
<dbReference type="InterPro" id="IPR036249">
    <property type="entry name" value="Thioredoxin-like_sf"/>
</dbReference>
<evidence type="ECO:0000313" key="12">
    <source>
        <dbReference type="Proteomes" id="UP000008021"/>
    </source>
</evidence>
<evidence type="ECO:0000256" key="5">
    <source>
        <dbReference type="ARBA" id="ARBA00022660"/>
    </source>
</evidence>
<keyword evidence="8" id="KW-0496">Mitochondrion</keyword>
<comment type="function">
    <text evidence="1">Accessory subunit of the mitochondrial membrane respiratory chain NADH dehydrogenase (Complex I), that is believed not to be involved in catalysis. Complex I functions in the transfer of electrons from NADH to the respiratory chain. The immediate electron acceptor for the enzyme is believed to be ubiquinone.</text>
</comment>
<evidence type="ECO:0000256" key="9">
    <source>
        <dbReference type="ARBA" id="ARBA00023136"/>
    </source>
</evidence>
<reference evidence="11" key="1">
    <citation type="submission" date="2015-04" db="UniProtKB">
        <authorList>
            <consortium name="EnsemblPlants"/>
        </authorList>
    </citation>
    <scope>IDENTIFICATION</scope>
</reference>
<keyword evidence="9" id="KW-0472">Membrane</keyword>
<keyword evidence="7" id="KW-0249">Electron transport</keyword>
<evidence type="ECO:0000259" key="10">
    <source>
        <dbReference type="SMART" id="SM00916"/>
    </source>
</evidence>
<keyword evidence="12" id="KW-1185">Reference proteome</keyword>
<comment type="subcellular location">
    <subcellularLocation>
        <location evidence="2">Mitochondrion inner membrane</location>
        <topology evidence="2">Peripheral membrane protein</topology>
        <orientation evidence="2">Matrix side</orientation>
    </subcellularLocation>
</comment>
<dbReference type="eggNOG" id="KOG3446">
    <property type="taxonomic scope" value="Eukaryota"/>
</dbReference>
<dbReference type="EnsemblPlants" id="OMERI04G06340.1">
    <property type="protein sequence ID" value="OMERI04G06340.1"/>
    <property type="gene ID" value="OMERI04G06340"/>
</dbReference>
<dbReference type="InterPro" id="IPR016464">
    <property type="entry name" value="NADH_Ub_cplx-1_asu_su-2"/>
</dbReference>
<reference evidence="11" key="2">
    <citation type="submission" date="2018-05" db="EMBL/GenBank/DDBJ databases">
        <title>OmerRS3 (Oryza meridionalis Reference Sequence Version 3).</title>
        <authorList>
            <person name="Zhang J."/>
            <person name="Kudrna D."/>
            <person name="Lee S."/>
            <person name="Talag J."/>
            <person name="Welchert J."/>
            <person name="Wing R.A."/>
        </authorList>
    </citation>
    <scope>NUCLEOTIDE SEQUENCE [LARGE SCALE GENOMIC DNA]</scope>
    <source>
        <strain evidence="11">cv. OR44</strain>
    </source>
</reference>
<comment type="similarity">
    <text evidence="3">Belongs to the complex I NDUFA2 subunit family.</text>
</comment>
<keyword evidence="5" id="KW-0679">Respiratory chain</keyword>
<name>A0A0E0DCA3_9ORYZ</name>
<sequence>MAWRANLSRGVKEIRFLFCQSSPDSAPAREFVRKNYGDIKARNPSLPVLIRECSGVEPQLWARYGACGRAPIRSLQRQVTLASSGHQPSWTEVSALTPHGHGWNREQTRRRKTLSHRGGWPVAMGGAGAAAGRRQSTLHSNLILRSLQSQGRTVAHTQGSPRVVARWSRDHPDHPIDPPLLLHMGVERCVRLDGLTEAQIDGKLEELAKAGGSLKAK</sequence>
<accession>A0A0E0DCA3</accession>
<keyword evidence="6" id="KW-0999">Mitochondrion inner membrane</keyword>
<feature type="domain" description="Ribosomal protein/NADH dehydrogenase" evidence="10">
    <location>
        <begin position="20"/>
        <end position="85"/>
    </location>
</feature>
<dbReference type="SMART" id="SM00916">
    <property type="entry name" value="L51_S25_CI-B8"/>
    <property type="match status" value="1"/>
</dbReference>
<dbReference type="Gene3D" id="3.40.30.10">
    <property type="entry name" value="Glutaredoxin"/>
    <property type="match status" value="1"/>
</dbReference>
<dbReference type="FunFam" id="3.40.30.10:FF:000179">
    <property type="entry name" value="NADH-ubiquinone oxidoreductase 10.5 kDa subunit"/>
    <property type="match status" value="1"/>
</dbReference>
<proteinExistence type="inferred from homology"/>
<dbReference type="SUPFAM" id="SSF52833">
    <property type="entry name" value="Thioredoxin-like"/>
    <property type="match status" value="1"/>
</dbReference>
<dbReference type="Pfam" id="PF05047">
    <property type="entry name" value="L51_S25_CI-B8"/>
    <property type="match status" value="1"/>
</dbReference>
<dbReference type="Gramene" id="OMERI04G06340.1">
    <property type="protein sequence ID" value="OMERI04G06340.1"/>
    <property type="gene ID" value="OMERI04G06340"/>
</dbReference>
<evidence type="ECO:0000256" key="8">
    <source>
        <dbReference type="ARBA" id="ARBA00023128"/>
    </source>
</evidence>
<dbReference type="AlphaFoldDB" id="A0A0E0DCA3"/>
<keyword evidence="4" id="KW-0813">Transport</keyword>
<evidence type="ECO:0000256" key="7">
    <source>
        <dbReference type="ARBA" id="ARBA00022982"/>
    </source>
</evidence>
<organism evidence="11">
    <name type="scientific">Oryza meridionalis</name>
    <dbReference type="NCBI Taxonomy" id="40149"/>
    <lineage>
        <taxon>Eukaryota</taxon>
        <taxon>Viridiplantae</taxon>
        <taxon>Streptophyta</taxon>
        <taxon>Embryophyta</taxon>
        <taxon>Tracheophyta</taxon>
        <taxon>Spermatophyta</taxon>
        <taxon>Magnoliopsida</taxon>
        <taxon>Liliopsida</taxon>
        <taxon>Poales</taxon>
        <taxon>Poaceae</taxon>
        <taxon>BOP clade</taxon>
        <taxon>Oryzoideae</taxon>
        <taxon>Oryzeae</taxon>
        <taxon>Oryzinae</taxon>
        <taxon>Oryza</taxon>
    </lineage>
</organism>